<dbReference type="Proteomes" id="UP000053144">
    <property type="component" value="Chromosome 2"/>
</dbReference>
<dbReference type="AlphaFoldDB" id="A0A0L9TVU9"/>
<name>A0A0L9TVU9_PHAAN</name>
<evidence type="ECO:0000313" key="1">
    <source>
        <dbReference type="EMBL" id="KOM34718.1"/>
    </source>
</evidence>
<sequence length="127" mass="14197">MPRWEFRLFGRRVEVVRSWNSGRAGKTSERRNAATLSAISGALSARLHCLTLDCSFSRALNAGSLCLALGRPFWGAERHFLESHHACLPSELTLSVISSRLGRNRHRNTLFDPSEADLDAEAPIFNF</sequence>
<evidence type="ECO:0000313" key="2">
    <source>
        <dbReference type="Proteomes" id="UP000053144"/>
    </source>
</evidence>
<dbReference type="EMBL" id="CM003372">
    <property type="protein sequence ID" value="KOM34718.1"/>
    <property type="molecule type" value="Genomic_DNA"/>
</dbReference>
<dbReference type="Gramene" id="KOM34718">
    <property type="protein sequence ID" value="KOM34718"/>
    <property type="gene ID" value="LR48_Vigan02g086800"/>
</dbReference>
<proteinExistence type="predicted"/>
<protein>
    <submittedName>
        <fullName evidence="1">Uncharacterized protein</fullName>
    </submittedName>
</protein>
<organism evidence="1 2">
    <name type="scientific">Phaseolus angularis</name>
    <name type="common">Azuki bean</name>
    <name type="synonym">Vigna angularis</name>
    <dbReference type="NCBI Taxonomy" id="3914"/>
    <lineage>
        <taxon>Eukaryota</taxon>
        <taxon>Viridiplantae</taxon>
        <taxon>Streptophyta</taxon>
        <taxon>Embryophyta</taxon>
        <taxon>Tracheophyta</taxon>
        <taxon>Spermatophyta</taxon>
        <taxon>Magnoliopsida</taxon>
        <taxon>eudicotyledons</taxon>
        <taxon>Gunneridae</taxon>
        <taxon>Pentapetalae</taxon>
        <taxon>rosids</taxon>
        <taxon>fabids</taxon>
        <taxon>Fabales</taxon>
        <taxon>Fabaceae</taxon>
        <taxon>Papilionoideae</taxon>
        <taxon>50 kb inversion clade</taxon>
        <taxon>NPAAA clade</taxon>
        <taxon>indigoferoid/millettioid clade</taxon>
        <taxon>Phaseoleae</taxon>
        <taxon>Vigna</taxon>
    </lineage>
</organism>
<gene>
    <name evidence="1" type="ORF">LR48_Vigan02g086800</name>
</gene>
<reference evidence="2" key="1">
    <citation type="journal article" date="2015" name="Proc. Natl. Acad. Sci. U.S.A.">
        <title>Genome sequencing of adzuki bean (Vigna angularis) provides insight into high starch and low fat accumulation and domestication.</title>
        <authorList>
            <person name="Yang K."/>
            <person name="Tian Z."/>
            <person name="Chen C."/>
            <person name="Luo L."/>
            <person name="Zhao B."/>
            <person name="Wang Z."/>
            <person name="Yu L."/>
            <person name="Li Y."/>
            <person name="Sun Y."/>
            <person name="Li W."/>
            <person name="Chen Y."/>
            <person name="Li Y."/>
            <person name="Zhang Y."/>
            <person name="Ai D."/>
            <person name="Zhao J."/>
            <person name="Shang C."/>
            <person name="Ma Y."/>
            <person name="Wu B."/>
            <person name="Wang M."/>
            <person name="Gao L."/>
            <person name="Sun D."/>
            <person name="Zhang P."/>
            <person name="Guo F."/>
            <person name="Wang W."/>
            <person name="Li Y."/>
            <person name="Wang J."/>
            <person name="Varshney R.K."/>
            <person name="Wang J."/>
            <person name="Ling H.Q."/>
            <person name="Wan P."/>
        </authorList>
    </citation>
    <scope>NUCLEOTIDE SEQUENCE</scope>
    <source>
        <strain evidence="2">cv. Jingnong 6</strain>
    </source>
</reference>
<accession>A0A0L9TVU9</accession>